<dbReference type="InterPro" id="IPR001300">
    <property type="entry name" value="Peptidase_C2_calpain_cat"/>
</dbReference>
<dbReference type="MEROPS" id="C02.972"/>
<evidence type="ECO:0000313" key="3">
    <source>
        <dbReference type="EMBL" id="CCA14224.1"/>
    </source>
</evidence>
<gene>
    <name evidence="3" type="primary">AlNc14C2G332</name>
    <name evidence="3" type="ORF">ALNC14_003670</name>
</gene>
<reference evidence="3" key="1">
    <citation type="journal article" date="2011" name="PLoS Biol.">
        <title>Gene gain and loss during evolution of obligate parasitism in the white rust pathogen of Arabidopsis thaliana.</title>
        <authorList>
            <person name="Kemen E."/>
            <person name="Gardiner A."/>
            <person name="Schultz-Larsen T."/>
            <person name="Kemen A.C."/>
            <person name="Balmuth A.L."/>
            <person name="Robert-Seilaniantz A."/>
            <person name="Bailey K."/>
            <person name="Holub E."/>
            <person name="Studholme D.J."/>
            <person name="Maclean D."/>
            <person name="Jones J.D."/>
        </authorList>
    </citation>
    <scope>NUCLEOTIDE SEQUENCE</scope>
</reference>
<proteinExistence type="predicted"/>
<dbReference type="PROSITE" id="PS50203">
    <property type="entry name" value="CALPAIN_CAT"/>
    <property type="match status" value="1"/>
</dbReference>
<dbReference type="EMBL" id="FR824047">
    <property type="protein sequence ID" value="CCA14224.1"/>
    <property type="molecule type" value="Genomic_DNA"/>
</dbReference>
<evidence type="ECO:0000259" key="2">
    <source>
        <dbReference type="PROSITE" id="PS50203"/>
    </source>
</evidence>
<dbReference type="AlphaFoldDB" id="F0VZJ4"/>
<dbReference type="Pfam" id="PF00648">
    <property type="entry name" value="Peptidase_C2"/>
    <property type="match status" value="1"/>
</dbReference>
<protein>
    <submittedName>
        <fullName evidence="3">Uncharacterized protein AlNc14C2G332</fullName>
    </submittedName>
</protein>
<name>F0VZJ4_9STRA</name>
<reference evidence="3" key="2">
    <citation type="submission" date="2011-02" db="EMBL/GenBank/DDBJ databases">
        <authorList>
            <person name="MacLean D."/>
        </authorList>
    </citation>
    <scope>NUCLEOTIDE SEQUENCE</scope>
</reference>
<dbReference type="PANTHER" id="PTHR46298">
    <property type="entry name" value="ANDROGLOBIN"/>
    <property type="match status" value="1"/>
</dbReference>
<accession>F0VZJ4</accession>
<dbReference type="HOGENOM" id="CLU_329946_0_0_1"/>
<dbReference type="GO" id="GO:0006508">
    <property type="term" value="P:proteolysis"/>
    <property type="evidence" value="ECO:0007669"/>
    <property type="project" value="InterPro"/>
</dbReference>
<evidence type="ECO:0000256" key="1">
    <source>
        <dbReference type="PROSITE-ProRule" id="PRU00239"/>
    </source>
</evidence>
<dbReference type="InterPro" id="IPR038765">
    <property type="entry name" value="Papain-like_cys_pep_sf"/>
</dbReference>
<comment type="caution">
    <text evidence="1">Lacks conserved residue(s) required for the propagation of feature annotation.</text>
</comment>
<dbReference type="InterPro" id="IPR053033">
    <property type="entry name" value="Androglobin-like"/>
</dbReference>
<feature type="domain" description="Calpain catalytic" evidence="2">
    <location>
        <begin position="113"/>
        <end position="166"/>
    </location>
</feature>
<dbReference type="PANTHER" id="PTHR46298:SF1">
    <property type="entry name" value="ANDROGLOBIN"/>
    <property type="match status" value="1"/>
</dbReference>
<dbReference type="SUPFAM" id="SSF54001">
    <property type="entry name" value="Cysteine proteinases"/>
    <property type="match status" value="1"/>
</dbReference>
<sequence length="870" mass="98046">MAYEDALACLLANRAPHFSNDEIEIDPNDLIDDEDDTSYGPDTLHAPPPAVPLVNALFKPLLPEGSLLQSDVASVFRLIQEIRNKWRCSSFQLPWESVHPQDAKGLPMYNAGGRYSIRLYVLGRWRSIDVDDRLPVDEEGASIYLSTMHTSDLWLALLCKAIAKLHYWLRESSSIEDDFLHINHFIMCLTSWKTVPFSEPPESYFNSEKPTCQEASDDKVEQNIRPELALFSLEANSNDLRPREVALIQELIQDEVNLTGFYDQFGKFVPVNDIDISAYNRFLIYPPARVVAEMIHLWDEASIIEYTASVGSLQPPKAISARYLVLRKSRQPEDGVVDAVLTLSRIPPVEIHAADLSDAAWKVLGVAKDGSLLLMEEDLHNQRTSPSLVIVDTTHSVRLSLDPNRDHLFRITPLSNLLYGFAFQAEAFLDSQEPPDMKIVEVVDHWKEQGLKTIKTCGRTNVLPQGSWTILMKQVIKVEAVDEPLWLWTNLDLSDASIAPNVSLSVVQNSSHTVIARSPLLYDKIKLPEDKDVALAGLFTVIIECHAPDQLALPPVAWVLSMATNGELASSEVYDQLPRVIFGGPYRPNDSMILFRDKLSVSKSSSLTSLQVQLMAEDEKHPIVNDLAVKIDIFESSGRLVSSSSTIRPSELQLPWPPDQSESCTLTVVASIDKALCLVPKDFQSQLPFHSSFSITPQTGEDPESSSIYWHVTCFSTEDIRFEPDLSKERDFEAVVEGWKQSGKLRDTNGAISRLLFQGEPELAEIKAREENVSEELMLKIQNRFMFDKEGGDSYIQHMASSTQRIKPPDEIEQEERAILETINVDEIARAERLAARVETKQALTDQLNDIWFQVHAQRAQLIEMCEFRL</sequence>
<organism evidence="3">
    <name type="scientific">Albugo laibachii Nc14</name>
    <dbReference type="NCBI Taxonomy" id="890382"/>
    <lineage>
        <taxon>Eukaryota</taxon>
        <taxon>Sar</taxon>
        <taxon>Stramenopiles</taxon>
        <taxon>Oomycota</taxon>
        <taxon>Peronosporomycetes</taxon>
        <taxon>Albuginales</taxon>
        <taxon>Albuginaceae</taxon>
        <taxon>Albugo</taxon>
    </lineage>
</organism>
<dbReference type="GO" id="GO:0004198">
    <property type="term" value="F:calcium-dependent cysteine-type endopeptidase activity"/>
    <property type="evidence" value="ECO:0007669"/>
    <property type="project" value="InterPro"/>
</dbReference>